<protein>
    <submittedName>
        <fullName evidence="5">Hydroxyindole-O-methyltransferase</fullName>
    </submittedName>
</protein>
<dbReference type="Gene3D" id="1.10.10.10">
    <property type="entry name" value="Winged helix-like DNA-binding domain superfamily/Winged helix DNA-binding domain"/>
    <property type="match status" value="1"/>
</dbReference>
<dbReference type="GO" id="GO:0032259">
    <property type="term" value="P:methylation"/>
    <property type="evidence" value="ECO:0007669"/>
    <property type="project" value="UniProtKB-KW"/>
</dbReference>
<dbReference type="InterPro" id="IPR012967">
    <property type="entry name" value="COMT_dimerisation"/>
</dbReference>
<evidence type="ECO:0000256" key="1">
    <source>
        <dbReference type="ARBA" id="ARBA00022603"/>
    </source>
</evidence>
<comment type="caution">
    <text evidence="5">The sequence shown here is derived from an EMBL/GenBank/DDBJ whole genome shotgun (WGS) entry which is preliminary data.</text>
</comment>
<gene>
    <name evidence="5" type="ORF">Fot_35496</name>
</gene>
<dbReference type="InterPro" id="IPR036390">
    <property type="entry name" value="WH_DNA-bd_sf"/>
</dbReference>
<feature type="domain" description="O-methyltransferase dimerisation" evidence="4">
    <location>
        <begin position="21"/>
        <end position="110"/>
    </location>
</feature>
<dbReference type="FunFam" id="1.10.10.10:FF:000213">
    <property type="entry name" value="Coniferyl alcohol 9-O-methyltransferase"/>
    <property type="match status" value="1"/>
</dbReference>
<dbReference type="Gene3D" id="3.40.50.150">
    <property type="entry name" value="Vaccinia Virus protein VP39"/>
    <property type="match status" value="1"/>
</dbReference>
<dbReference type="InterPro" id="IPR016461">
    <property type="entry name" value="COMT-like"/>
</dbReference>
<proteinExistence type="predicted"/>
<sequence>MALPHGGEKSTELLNAQAHVWNHIFNFINSMSLKCAVQLGILDIIHKYDKPMTLAELVEALPTNKAKAQSVPRLMRILIHLEFFMKAKISKGEEETGYWITPASRLLLKDEPLSVTLFLLAMLDPVLTKPWHHLSAWFENENSTPFDIVHGRRLWAHAGQEPRLNFYIYKYDLFSMSPLSLIRLAPKSQLFTPINHKILALYSSFISISLQISLSIYSTKGRFKTPAKFPFFLPVFDPNKKP</sequence>
<keyword evidence="3" id="KW-0949">S-adenosyl-L-methionine</keyword>
<dbReference type="Proteomes" id="UP001604277">
    <property type="component" value="Unassembled WGS sequence"/>
</dbReference>
<dbReference type="PROSITE" id="PS51683">
    <property type="entry name" value="SAM_OMT_II"/>
    <property type="match status" value="1"/>
</dbReference>
<dbReference type="EMBL" id="JBFOLJ010000010">
    <property type="protein sequence ID" value="KAL2501648.1"/>
    <property type="molecule type" value="Genomic_DNA"/>
</dbReference>
<evidence type="ECO:0000313" key="5">
    <source>
        <dbReference type="EMBL" id="KAL2501648.1"/>
    </source>
</evidence>
<evidence type="ECO:0000256" key="3">
    <source>
        <dbReference type="ARBA" id="ARBA00022691"/>
    </source>
</evidence>
<reference evidence="6" key="1">
    <citation type="submission" date="2024-07" db="EMBL/GenBank/DDBJ databases">
        <title>Two chromosome-level genome assemblies of Korean endemic species Abeliophyllum distichum and Forsythia ovata (Oleaceae).</title>
        <authorList>
            <person name="Jang H."/>
        </authorList>
    </citation>
    <scope>NUCLEOTIDE SEQUENCE [LARGE SCALE GENOMIC DNA]</scope>
</reference>
<dbReference type="GO" id="GO:0008757">
    <property type="term" value="F:S-adenosylmethionine-dependent methyltransferase activity"/>
    <property type="evidence" value="ECO:0007669"/>
    <property type="project" value="UniProtKB-ARBA"/>
</dbReference>
<dbReference type="InterPro" id="IPR029063">
    <property type="entry name" value="SAM-dependent_MTases_sf"/>
</dbReference>
<evidence type="ECO:0000259" key="4">
    <source>
        <dbReference type="Pfam" id="PF08100"/>
    </source>
</evidence>
<keyword evidence="2" id="KW-0808">Transferase</keyword>
<dbReference type="PANTHER" id="PTHR11746">
    <property type="entry name" value="O-METHYLTRANSFERASE"/>
    <property type="match status" value="1"/>
</dbReference>
<dbReference type="SUPFAM" id="SSF46785">
    <property type="entry name" value="Winged helix' DNA-binding domain"/>
    <property type="match status" value="1"/>
</dbReference>
<name>A0ABD1SLQ1_9LAMI</name>
<evidence type="ECO:0000256" key="2">
    <source>
        <dbReference type="ARBA" id="ARBA00022679"/>
    </source>
</evidence>
<dbReference type="Pfam" id="PF08100">
    <property type="entry name" value="Dimerisation"/>
    <property type="match status" value="1"/>
</dbReference>
<accession>A0ABD1SLQ1</accession>
<dbReference type="InterPro" id="IPR036388">
    <property type="entry name" value="WH-like_DNA-bd_sf"/>
</dbReference>
<keyword evidence="1" id="KW-0489">Methyltransferase</keyword>
<keyword evidence="6" id="KW-1185">Reference proteome</keyword>
<organism evidence="5 6">
    <name type="scientific">Forsythia ovata</name>
    <dbReference type="NCBI Taxonomy" id="205694"/>
    <lineage>
        <taxon>Eukaryota</taxon>
        <taxon>Viridiplantae</taxon>
        <taxon>Streptophyta</taxon>
        <taxon>Embryophyta</taxon>
        <taxon>Tracheophyta</taxon>
        <taxon>Spermatophyta</taxon>
        <taxon>Magnoliopsida</taxon>
        <taxon>eudicotyledons</taxon>
        <taxon>Gunneridae</taxon>
        <taxon>Pentapetalae</taxon>
        <taxon>asterids</taxon>
        <taxon>lamiids</taxon>
        <taxon>Lamiales</taxon>
        <taxon>Oleaceae</taxon>
        <taxon>Forsythieae</taxon>
        <taxon>Forsythia</taxon>
    </lineage>
</organism>
<evidence type="ECO:0000313" key="6">
    <source>
        <dbReference type="Proteomes" id="UP001604277"/>
    </source>
</evidence>
<dbReference type="AlphaFoldDB" id="A0ABD1SLQ1"/>